<proteinExistence type="predicted"/>
<protein>
    <submittedName>
        <fullName evidence="1">Uncharacterized protein</fullName>
    </submittedName>
</protein>
<evidence type="ECO:0000313" key="2">
    <source>
        <dbReference type="Proteomes" id="UP001162992"/>
    </source>
</evidence>
<gene>
    <name evidence="1" type="ORF">O6H91_10G044300</name>
</gene>
<reference evidence="2" key="1">
    <citation type="journal article" date="2024" name="Proc. Natl. Acad. Sci. U.S.A.">
        <title>Extraordinary preservation of gene collinearity over three hundred million years revealed in homosporous lycophytes.</title>
        <authorList>
            <person name="Li C."/>
            <person name="Wickell D."/>
            <person name="Kuo L.Y."/>
            <person name="Chen X."/>
            <person name="Nie B."/>
            <person name="Liao X."/>
            <person name="Peng D."/>
            <person name="Ji J."/>
            <person name="Jenkins J."/>
            <person name="Williams M."/>
            <person name="Shu S."/>
            <person name="Plott C."/>
            <person name="Barry K."/>
            <person name="Rajasekar S."/>
            <person name="Grimwood J."/>
            <person name="Han X."/>
            <person name="Sun S."/>
            <person name="Hou Z."/>
            <person name="He W."/>
            <person name="Dai G."/>
            <person name="Sun C."/>
            <person name="Schmutz J."/>
            <person name="Leebens-Mack J.H."/>
            <person name="Li F.W."/>
            <person name="Wang L."/>
        </authorList>
    </citation>
    <scope>NUCLEOTIDE SEQUENCE [LARGE SCALE GENOMIC DNA]</scope>
    <source>
        <strain evidence="2">cv. PW_Plant_1</strain>
    </source>
</reference>
<evidence type="ECO:0000313" key="1">
    <source>
        <dbReference type="EMBL" id="KAJ7541068.1"/>
    </source>
</evidence>
<comment type="caution">
    <text evidence="1">The sequence shown here is derived from an EMBL/GenBank/DDBJ whole genome shotgun (WGS) entry which is preliminary data.</text>
</comment>
<sequence>MDGQSNKATIIPVTDRTAPTHVPKRVVGSGGRKSMLANLLLRIFGAVVLVTALVLMATDEQTAMVSVFKIKAKFSDAKAFKAFVAATSIVMGYLLLSAIAVLLFLRPAMETTSSRKTIAWLIFLSDQLMTYFLLGATAASTEVAYIAKYGSNKVGWTPICDRFNKFCNHAAAALALGYLGVLTLGMCAVLSVHGLINHRNTS</sequence>
<name>A0ACC2CGD6_DIPCM</name>
<dbReference type="EMBL" id="CM055101">
    <property type="protein sequence ID" value="KAJ7541068.1"/>
    <property type="molecule type" value="Genomic_DNA"/>
</dbReference>
<accession>A0ACC2CGD6</accession>
<dbReference type="Proteomes" id="UP001162992">
    <property type="component" value="Chromosome 10"/>
</dbReference>
<keyword evidence="2" id="KW-1185">Reference proteome</keyword>
<organism evidence="1 2">
    <name type="scientific">Diphasiastrum complanatum</name>
    <name type="common">Issler's clubmoss</name>
    <name type="synonym">Lycopodium complanatum</name>
    <dbReference type="NCBI Taxonomy" id="34168"/>
    <lineage>
        <taxon>Eukaryota</taxon>
        <taxon>Viridiplantae</taxon>
        <taxon>Streptophyta</taxon>
        <taxon>Embryophyta</taxon>
        <taxon>Tracheophyta</taxon>
        <taxon>Lycopodiopsida</taxon>
        <taxon>Lycopodiales</taxon>
        <taxon>Lycopodiaceae</taxon>
        <taxon>Lycopodioideae</taxon>
        <taxon>Diphasiastrum</taxon>
    </lineage>
</organism>